<dbReference type="InterPro" id="IPR003599">
    <property type="entry name" value="Ig_sub"/>
</dbReference>
<proteinExistence type="predicted"/>
<evidence type="ECO:0000256" key="3">
    <source>
        <dbReference type="SAM" id="SignalP"/>
    </source>
</evidence>
<dbReference type="Gene3D" id="2.60.40.10">
    <property type="entry name" value="Immunoglobulins"/>
    <property type="match status" value="2"/>
</dbReference>
<name>A0A6P4YW09_BRABE</name>
<dbReference type="RefSeq" id="XP_019622922.1">
    <property type="nucleotide sequence ID" value="XM_019767363.1"/>
</dbReference>
<dbReference type="Pfam" id="PF13927">
    <property type="entry name" value="Ig_3"/>
    <property type="match status" value="1"/>
</dbReference>
<protein>
    <submittedName>
        <fullName evidence="6">Coxsackievirus and adenovirus receptor homolog isoform X1</fullName>
    </submittedName>
</protein>
<dbReference type="Proteomes" id="UP000515135">
    <property type="component" value="Unplaced"/>
</dbReference>
<sequence>MMWGLTIAFLAVSAGISDGQTPINKEAGSLQQFECGVTFPSTYLLNWMRGDEIVIRYLSAGGAITATSANFTGRVSITEPQKSLRITSLRITDAGQFFCSVHDLESVNAERNSARQTLFVYTRPSVSLPYTNAIVEAGKDITFTCTVTSYPPSNVTWEHPDGTRSSGDVLRLRNATSQSQGQYRCSADNGFGTDMQYVNLVVQEPTRSPPAGQTDPARTSDQPIKTRGPQTAEGASGGLTGGVIAAIVVVCAVLVLAAVMAAVIFLMKSKKKHQPEKPVVTASPVKEKAAPADDWDLTSTRRPENGVNGNGHIARPAAEGKPADLYYSEVPPRDSRDYYTQPSRQPRPGDPYWTPSPPPSQSGWSSPPQSPSADLDYVHMTLQHAPAGSRRPIVGMVYDA</sequence>
<organism evidence="5 6">
    <name type="scientific">Branchiostoma belcheri</name>
    <name type="common">Amphioxus</name>
    <dbReference type="NCBI Taxonomy" id="7741"/>
    <lineage>
        <taxon>Eukaryota</taxon>
        <taxon>Metazoa</taxon>
        <taxon>Chordata</taxon>
        <taxon>Cephalochordata</taxon>
        <taxon>Leptocardii</taxon>
        <taxon>Amphioxiformes</taxon>
        <taxon>Branchiostomatidae</taxon>
        <taxon>Branchiostoma</taxon>
    </lineage>
</organism>
<reference evidence="6" key="1">
    <citation type="submission" date="2025-08" db="UniProtKB">
        <authorList>
            <consortium name="RefSeq"/>
        </authorList>
    </citation>
    <scope>IDENTIFICATION</scope>
    <source>
        <tissue evidence="6">Gonad</tissue>
    </source>
</reference>
<keyword evidence="5" id="KW-1185">Reference proteome</keyword>
<feature type="signal peptide" evidence="3">
    <location>
        <begin position="1"/>
        <end position="19"/>
    </location>
</feature>
<dbReference type="GeneID" id="109468981"/>
<accession>A0A6P4YW09</accession>
<dbReference type="InterPro" id="IPR007110">
    <property type="entry name" value="Ig-like_dom"/>
</dbReference>
<dbReference type="InterPro" id="IPR013783">
    <property type="entry name" value="Ig-like_fold"/>
</dbReference>
<dbReference type="InterPro" id="IPR036179">
    <property type="entry name" value="Ig-like_dom_sf"/>
</dbReference>
<dbReference type="AlphaFoldDB" id="A0A6P4YW09"/>
<keyword evidence="6" id="KW-0675">Receptor</keyword>
<keyword evidence="3" id="KW-0732">Signal</keyword>
<feature type="transmembrane region" description="Helical" evidence="2">
    <location>
        <begin position="243"/>
        <end position="267"/>
    </location>
</feature>
<dbReference type="SUPFAM" id="SSF48726">
    <property type="entry name" value="Immunoglobulin"/>
    <property type="match status" value="2"/>
</dbReference>
<keyword evidence="2" id="KW-1133">Transmembrane helix</keyword>
<dbReference type="SMART" id="SM00409">
    <property type="entry name" value="IG"/>
    <property type="match status" value="2"/>
</dbReference>
<feature type="region of interest" description="Disordered" evidence="1">
    <location>
        <begin position="273"/>
        <end position="400"/>
    </location>
</feature>
<keyword evidence="2" id="KW-0812">Transmembrane</keyword>
<dbReference type="PANTHER" id="PTHR45889">
    <property type="entry name" value="IG-LIKE DOMAIN-CONTAINING PROTEIN"/>
    <property type="match status" value="1"/>
</dbReference>
<dbReference type="KEGG" id="bbel:109468981"/>
<evidence type="ECO:0000313" key="6">
    <source>
        <dbReference type="RefSeq" id="XP_019622922.1"/>
    </source>
</evidence>
<evidence type="ECO:0000313" key="5">
    <source>
        <dbReference type="Proteomes" id="UP000515135"/>
    </source>
</evidence>
<dbReference type="PANTHER" id="PTHR45889:SF8">
    <property type="entry name" value="IG-LIKE DOMAIN-CONTAINING PROTEIN"/>
    <property type="match status" value="1"/>
</dbReference>
<evidence type="ECO:0000259" key="4">
    <source>
        <dbReference type="PROSITE" id="PS50835"/>
    </source>
</evidence>
<feature type="region of interest" description="Disordered" evidence="1">
    <location>
        <begin position="205"/>
        <end position="237"/>
    </location>
</feature>
<feature type="domain" description="Ig-like" evidence="4">
    <location>
        <begin position="124"/>
        <end position="201"/>
    </location>
</feature>
<feature type="chain" id="PRO_5028081073" evidence="3">
    <location>
        <begin position="20"/>
        <end position="400"/>
    </location>
</feature>
<dbReference type="SMART" id="SM00408">
    <property type="entry name" value="IGc2"/>
    <property type="match status" value="2"/>
</dbReference>
<dbReference type="InterPro" id="IPR003598">
    <property type="entry name" value="Ig_sub2"/>
</dbReference>
<gene>
    <name evidence="6" type="primary">LOC109468981</name>
</gene>
<keyword evidence="2" id="KW-0472">Membrane</keyword>
<evidence type="ECO:0000256" key="1">
    <source>
        <dbReference type="SAM" id="MobiDB-lite"/>
    </source>
</evidence>
<evidence type="ECO:0000256" key="2">
    <source>
        <dbReference type="SAM" id="Phobius"/>
    </source>
</evidence>
<dbReference type="OrthoDB" id="8902063at2759"/>
<feature type="domain" description="Ig-like" evidence="4">
    <location>
        <begin position="28"/>
        <end position="117"/>
    </location>
</feature>
<dbReference type="PROSITE" id="PS50835">
    <property type="entry name" value="IG_LIKE"/>
    <property type="match status" value="2"/>
</dbReference>